<dbReference type="OrthoDB" id="3517343at2759"/>
<gene>
    <name evidence="1" type="ORF">Pc20g12920</name>
    <name evidence="1" type="ORF">PCH_Pc20g12920</name>
</gene>
<evidence type="ECO:0000313" key="2">
    <source>
        <dbReference type="Proteomes" id="UP000000724"/>
    </source>
</evidence>
<dbReference type="AlphaFoldDB" id="B6HGN2"/>
<sequence>MACNIATQSSTSKSHSIHVASNWNRQESTLPILKLPFEKSSGILYRNMFQIRNPDTGIDWLDTIKPSDIRNLRRLCIYVHAVYNPGPHPDFLTNNPPNGPRWRELLEKPFTEAECLEEWVFSEGTAGLFGEKNRTVGLAGEGAHALRRRPVMQEIYHVRESHWVISCGGKPRGRGVTTSSGPSWTDHRLRNLW</sequence>
<dbReference type="EMBL" id="AM920435">
    <property type="protein sequence ID" value="CAP86621.1"/>
    <property type="molecule type" value="Genomic_DNA"/>
</dbReference>
<protein>
    <submittedName>
        <fullName evidence="1">Uncharacterized protein</fullName>
    </submittedName>
</protein>
<reference evidence="1 2" key="1">
    <citation type="journal article" date="2008" name="Nat. Biotechnol.">
        <title>Genome sequencing and analysis of the filamentous fungus Penicillium chrysogenum.</title>
        <authorList>
            <person name="van den Berg M.A."/>
            <person name="Albang R."/>
            <person name="Albermann K."/>
            <person name="Badger J.H."/>
            <person name="Daran J.-M."/>
            <person name="Driessen A.J.M."/>
            <person name="Garcia-Estrada C."/>
            <person name="Fedorova N.D."/>
            <person name="Harris D.M."/>
            <person name="Heijne W.H.M."/>
            <person name="Joardar V.S."/>
            <person name="Kiel J.A.K.W."/>
            <person name="Kovalchuk A."/>
            <person name="Martin J.F."/>
            <person name="Nierman W.C."/>
            <person name="Nijland J.G."/>
            <person name="Pronk J.T."/>
            <person name="Roubos J.A."/>
            <person name="van der Klei I.J."/>
            <person name="van Peij N.N.M.E."/>
            <person name="Veenhuis M."/>
            <person name="von Doehren H."/>
            <person name="Wagner C."/>
            <person name="Wortman J.R."/>
            <person name="Bovenberg R.A.L."/>
        </authorList>
    </citation>
    <scope>NUCLEOTIDE SEQUENCE [LARGE SCALE GENOMIC DNA]</scope>
    <source>
        <strain evidence="2">ATCC 28089 / DSM 1075 / NRRL 1951 / Wisconsin 54-1255</strain>
    </source>
</reference>
<proteinExistence type="predicted"/>
<evidence type="ECO:0000313" key="1">
    <source>
        <dbReference type="EMBL" id="CAP86621.1"/>
    </source>
</evidence>
<keyword evidence="2" id="KW-1185">Reference proteome</keyword>
<organism evidence="1 2">
    <name type="scientific">Penicillium rubens (strain ATCC 28089 / DSM 1075 / NRRL 1951 / Wisconsin 54-1255)</name>
    <name type="common">Penicillium chrysogenum</name>
    <dbReference type="NCBI Taxonomy" id="500485"/>
    <lineage>
        <taxon>Eukaryota</taxon>
        <taxon>Fungi</taxon>
        <taxon>Dikarya</taxon>
        <taxon>Ascomycota</taxon>
        <taxon>Pezizomycotina</taxon>
        <taxon>Eurotiomycetes</taxon>
        <taxon>Eurotiomycetidae</taxon>
        <taxon>Eurotiales</taxon>
        <taxon>Aspergillaceae</taxon>
        <taxon>Penicillium</taxon>
        <taxon>Penicillium chrysogenum species complex</taxon>
    </lineage>
</organism>
<dbReference type="Proteomes" id="UP000000724">
    <property type="component" value="Contig Pc00c20"/>
</dbReference>
<dbReference type="HOGENOM" id="CLU_1409222_0_0_1"/>
<accession>B6HGN2</accession>
<dbReference type="VEuPathDB" id="FungiDB:PCH_Pc20g12920"/>
<name>B6HGN2_PENRW</name>